<evidence type="ECO:0000256" key="7">
    <source>
        <dbReference type="ARBA" id="ARBA00022692"/>
    </source>
</evidence>
<dbReference type="STRING" id="1835702.A0A1F5L4Q5"/>
<accession>A0A1F5L4Q5</accession>
<evidence type="ECO:0000256" key="11">
    <source>
        <dbReference type="ARBA" id="ARBA00022989"/>
    </source>
</evidence>
<evidence type="ECO:0000256" key="13">
    <source>
        <dbReference type="ARBA" id="ARBA00023136"/>
    </source>
</evidence>
<evidence type="ECO:0000256" key="1">
    <source>
        <dbReference type="ARBA" id="ARBA00003195"/>
    </source>
</evidence>
<sequence>MPARPITHMLRARCLLRQPQTAQAFSTRSVVRGGADHGDHYDPPTGYLFGLKPGQKYEKEGWENIWYYGFIGSILVAGVAYVFKPDTSIQTWALEEARRRLEAEGILEDPDKVKK</sequence>
<comment type="function">
    <text evidence="1">Accessory subunit of the mitochondrial membrane respiratory chain NADH dehydrogenase (Complex I), that is believed not to be involved in catalysis. Complex I functions in the transfer of electrons from NADH to the respiratory chain. The immediate electron acceptor for the enzyme is believed to be ubiquinone.</text>
</comment>
<evidence type="ECO:0000256" key="14">
    <source>
        <dbReference type="ARBA" id="ARBA00030753"/>
    </source>
</evidence>
<keyword evidence="9" id="KW-0809">Transit peptide</keyword>
<dbReference type="InterPro" id="IPR019329">
    <property type="entry name" value="NADH_UbQ_OxRdtase_ESSS_su"/>
</dbReference>
<evidence type="ECO:0000256" key="8">
    <source>
        <dbReference type="ARBA" id="ARBA00022792"/>
    </source>
</evidence>
<keyword evidence="8" id="KW-0999">Mitochondrion inner membrane</keyword>
<evidence type="ECO:0000313" key="18">
    <source>
        <dbReference type="EMBL" id="OGE48214.1"/>
    </source>
</evidence>
<dbReference type="EMBL" id="LXJU01000031">
    <property type="protein sequence ID" value="OGE48214.1"/>
    <property type="molecule type" value="Genomic_DNA"/>
</dbReference>
<evidence type="ECO:0000313" key="19">
    <source>
        <dbReference type="Proteomes" id="UP000177622"/>
    </source>
</evidence>
<comment type="caution">
    <text evidence="18">The sequence shown here is derived from an EMBL/GenBank/DDBJ whole genome shotgun (WGS) entry which is preliminary data.</text>
</comment>
<comment type="similarity">
    <text evidence="3">Belongs to the complex I NDUFB11 subunit family.</text>
</comment>
<evidence type="ECO:0000256" key="3">
    <source>
        <dbReference type="ARBA" id="ARBA00008915"/>
    </source>
</evidence>
<keyword evidence="6" id="KW-0679">Respiratory chain</keyword>
<dbReference type="GeneID" id="34581228"/>
<comment type="subcellular location">
    <subcellularLocation>
        <location evidence="2">Mitochondrion inner membrane</location>
        <topology evidence="2">Single-pass membrane protein</topology>
    </subcellularLocation>
</comment>
<evidence type="ECO:0000256" key="12">
    <source>
        <dbReference type="ARBA" id="ARBA00023128"/>
    </source>
</evidence>
<keyword evidence="5" id="KW-0813">Transport</keyword>
<keyword evidence="12" id="KW-0496">Mitochondrion</keyword>
<evidence type="ECO:0000256" key="4">
    <source>
        <dbReference type="ARBA" id="ARBA00018632"/>
    </source>
</evidence>
<dbReference type="PANTHER" id="PTHR40637:SF1">
    <property type="entry name" value="ESSS SUBUNIT OF NADH:UBIQUINONE OXIDOREDUCTASE (COMPLEX I) PROTEIN"/>
    <property type="match status" value="1"/>
</dbReference>
<comment type="subunit">
    <text evidence="16">Complex I is composed of 45 different subunits. Interacts with BCAP31.</text>
</comment>
<name>A0A1F5L4Q5_PENAI</name>
<gene>
    <name evidence="18" type="ORF">PENARI_c031G07684</name>
</gene>
<dbReference type="RefSeq" id="XP_022483670.1">
    <property type="nucleotide sequence ID" value="XM_022636494.1"/>
</dbReference>
<keyword evidence="10" id="KW-0249">Electron transport</keyword>
<evidence type="ECO:0000256" key="16">
    <source>
        <dbReference type="ARBA" id="ARBA00046528"/>
    </source>
</evidence>
<reference evidence="18 19" key="1">
    <citation type="journal article" date="2016" name="Sci. Rep.">
        <title>Penicillium arizonense, a new, genome sequenced fungal species, reveals a high chemical diversity in secreted metabolites.</title>
        <authorList>
            <person name="Grijseels S."/>
            <person name="Nielsen J.C."/>
            <person name="Randelovic M."/>
            <person name="Nielsen J."/>
            <person name="Nielsen K.F."/>
            <person name="Workman M."/>
            <person name="Frisvad J.C."/>
        </authorList>
    </citation>
    <scope>NUCLEOTIDE SEQUENCE [LARGE SCALE GENOMIC DNA]</scope>
    <source>
        <strain evidence="18 19">CBS 141311</strain>
    </source>
</reference>
<evidence type="ECO:0000256" key="15">
    <source>
        <dbReference type="ARBA" id="ARBA00031387"/>
    </source>
</evidence>
<evidence type="ECO:0000256" key="9">
    <source>
        <dbReference type="ARBA" id="ARBA00022946"/>
    </source>
</evidence>
<protein>
    <recommendedName>
        <fullName evidence="4">NADH dehydrogenase [ubiquinone] 1 beta subcomplex subunit 11, mitochondrial</fullName>
    </recommendedName>
    <alternativeName>
        <fullName evidence="15">Complex I-ESSS</fullName>
    </alternativeName>
    <alternativeName>
        <fullName evidence="14">NADH-ubiquinone oxidoreductase ESSS subunit</fullName>
    </alternativeName>
</protein>
<dbReference type="PANTHER" id="PTHR40637">
    <property type="entry name" value="ESSS SUBUNIT OF NADH:UBIQUINONE OXIDOREDUCTASE (COMPLEX I) PROTEIN"/>
    <property type="match status" value="1"/>
</dbReference>
<dbReference type="OrthoDB" id="2147978at2759"/>
<feature type="transmembrane region" description="Helical" evidence="17">
    <location>
        <begin position="65"/>
        <end position="83"/>
    </location>
</feature>
<dbReference type="Proteomes" id="UP000177622">
    <property type="component" value="Unassembled WGS sequence"/>
</dbReference>
<keyword evidence="11 17" id="KW-1133">Transmembrane helix</keyword>
<dbReference type="GO" id="GO:0005743">
    <property type="term" value="C:mitochondrial inner membrane"/>
    <property type="evidence" value="ECO:0007669"/>
    <property type="project" value="UniProtKB-SubCell"/>
</dbReference>
<keyword evidence="13 17" id="KW-0472">Membrane</keyword>
<evidence type="ECO:0000256" key="10">
    <source>
        <dbReference type="ARBA" id="ARBA00022982"/>
    </source>
</evidence>
<evidence type="ECO:0000256" key="6">
    <source>
        <dbReference type="ARBA" id="ARBA00022660"/>
    </source>
</evidence>
<evidence type="ECO:0000256" key="17">
    <source>
        <dbReference type="SAM" id="Phobius"/>
    </source>
</evidence>
<dbReference type="Pfam" id="PF10183">
    <property type="entry name" value="ESSS"/>
    <property type="match status" value="1"/>
</dbReference>
<keyword evidence="19" id="KW-1185">Reference proteome</keyword>
<dbReference type="AlphaFoldDB" id="A0A1F5L4Q5"/>
<proteinExistence type="inferred from homology"/>
<evidence type="ECO:0000256" key="5">
    <source>
        <dbReference type="ARBA" id="ARBA00022448"/>
    </source>
</evidence>
<evidence type="ECO:0000256" key="2">
    <source>
        <dbReference type="ARBA" id="ARBA00004434"/>
    </source>
</evidence>
<keyword evidence="7 17" id="KW-0812">Transmembrane</keyword>
<organism evidence="18 19">
    <name type="scientific">Penicillium arizonense</name>
    <dbReference type="NCBI Taxonomy" id="1835702"/>
    <lineage>
        <taxon>Eukaryota</taxon>
        <taxon>Fungi</taxon>
        <taxon>Dikarya</taxon>
        <taxon>Ascomycota</taxon>
        <taxon>Pezizomycotina</taxon>
        <taxon>Eurotiomycetes</taxon>
        <taxon>Eurotiomycetidae</taxon>
        <taxon>Eurotiales</taxon>
        <taxon>Aspergillaceae</taxon>
        <taxon>Penicillium</taxon>
    </lineage>
</organism>